<dbReference type="PANTHER" id="PTHR46017">
    <property type="entry name" value="ALPHA-MANNOSIDASE 2C1"/>
    <property type="match status" value="1"/>
</dbReference>
<evidence type="ECO:0000256" key="5">
    <source>
        <dbReference type="ARBA" id="ARBA00022801"/>
    </source>
</evidence>
<keyword evidence="6" id="KW-0326">Glycosidase</keyword>
<dbReference type="PANTHER" id="PTHR46017:SF1">
    <property type="entry name" value="ALPHA-MANNOSIDASE 2C1"/>
    <property type="match status" value="1"/>
</dbReference>
<dbReference type="Gene3D" id="2.70.98.30">
    <property type="entry name" value="Golgi alpha-mannosidase II, domain 4"/>
    <property type="match status" value="1"/>
</dbReference>
<dbReference type="InterPro" id="IPR041147">
    <property type="entry name" value="GH38_C"/>
</dbReference>
<dbReference type="Pfam" id="PF07748">
    <property type="entry name" value="Glyco_hydro_38C"/>
    <property type="match status" value="1"/>
</dbReference>
<name>A0A1S3HM72_LINAN</name>
<dbReference type="InterPro" id="IPR015341">
    <property type="entry name" value="Glyco_hydro_38_cen"/>
</dbReference>
<evidence type="ECO:0000259" key="7">
    <source>
        <dbReference type="SMART" id="SM00872"/>
    </source>
</evidence>
<dbReference type="GO" id="GO:0009313">
    <property type="term" value="P:oligosaccharide catabolic process"/>
    <property type="evidence" value="ECO:0007669"/>
    <property type="project" value="TreeGrafter"/>
</dbReference>
<dbReference type="SMART" id="SM00872">
    <property type="entry name" value="Alpha-mann_mid"/>
    <property type="match status" value="1"/>
</dbReference>
<evidence type="ECO:0000313" key="8">
    <source>
        <dbReference type="Proteomes" id="UP000085678"/>
    </source>
</evidence>
<keyword evidence="8" id="KW-1185">Reference proteome</keyword>
<dbReference type="InterPro" id="IPR011682">
    <property type="entry name" value="Glyco_hydro_38_C"/>
</dbReference>
<proteinExistence type="inferred from homology"/>
<dbReference type="OrthoDB" id="10261055at2759"/>
<dbReference type="EC" id="3.2.1.24" evidence="3"/>
<gene>
    <name evidence="9" type="primary">LOC106156481</name>
</gene>
<dbReference type="FunFam" id="1.20.1270.50:FF:000004">
    <property type="entry name" value="alpha-mannosidase 2C1 isoform X1"/>
    <property type="match status" value="1"/>
</dbReference>
<dbReference type="InterPro" id="IPR027291">
    <property type="entry name" value="Glyco_hydro_38_N_sf"/>
</dbReference>
<dbReference type="STRING" id="7574.A0A1S3HM72"/>
<dbReference type="Proteomes" id="UP000085678">
    <property type="component" value="Unplaced"/>
</dbReference>
<dbReference type="AlphaFoldDB" id="A0A1S3HM72"/>
<comment type="similarity">
    <text evidence="2">Belongs to the glycosyl hydrolase 38 family.</text>
</comment>
<evidence type="ECO:0000256" key="3">
    <source>
        <dbReference type="ARBA" id="ARBA00012752"/>
    </source>
</evidence>
<dbReference type="FunFam" id="3.20.110.10:FF:000002">
    <property type="entry name" value="alpha-mannosidase 2C1 isoform X1"/>
    <property type="match status" value="1"/>
</dbReference>
<accession>A0A1S3HM72</accession>
<dbReference type="Pfam" id="PF17677">
    <property type="entry name" value="Glyco_hydro38C2"/>
    <property type="match status" value="1"/>
</dbReference>
<organism evidence="8 9">
    <name type="scientific">Lingula anatina</name>
    <name type="common">Brachiopod</name>
    <name type="synonym">Lingula unguis</name>
    <dbReference type="NCBI Taxonomy" id="7574"/>
    <lineage>
        <taxon>Eukaryota</taxon>
        <taxon>Metazoa</taxon>
        <taxon>Spiralia</taxon>
        <taxon>Lophotrochozoa</taxon>
        <taxon>Brachiopoda</taxon>
        <taxon>Linguliformea</taxon>
        <taxon>Lingulata</taxon>
        <taxon>Lingulida</taxon>
        <taxon>Linguloidea</taxon>
        <taxon>Lingulidae</taxon>
        <taxon>Lingula</taxon>
    </lineage>
</organism>
<keyword evidence="5" id="KW-0378">Hydrolase</keyword>
<dbReference type="SUPFAM" id="SSF88688">
    <property type="entry name" value="Families 57/38 glycoside transferase middle domain"/>
    <property type="match status" value="1"/>
</dbReference>
<dbReference type="SUPFAM" id="SSF74650">
    <property type="entry name" value="Galactose mutarotase-like"/>
    <property type="match status" value="1"/>
</dbReference>
<dbReference type="InterPro" id="IPR011330">
    <property type="entry name" value="Glyco_hydro/deAcase_b/a-brl"/>
</dbReference>
<comment type="catalytic activity">
    <reaction evidence="1">
        <text>Hydrolysis of terminal, non-reducing alpha-D-mannose residues in alpha-D-mannosides.</text>
        <dbReference type="EC" id="3.2.1.24"/>
    </reaction>
</comment>
<dbReference type="GO" id="GO:0004559">
    <property type="term" value="F:alpha-mannosidase activity"/>
    <property type="evidence" value="ECO:0007669"/>
    <property type="project" value="UniProtKB-EC"/>
</dbReference>
<dbReference type="GO" id="GO:0006013">
    <property type="term" value="P:mannose metabolic process"/>
    <property type="evidence" value="ECO:0007669"/>
    <property type="project" value="InterPro"/>
</dbReference>
<dbReference type="GO" id="GO:0030246">
    <property type="term" value="F:carbohydrate binding"/>
    <property type="evidence" value="ECO:0007669"/>
    <property type="project" value="InterPro"/>
</dbReference>
<evidence type="ECO:0000256" key="4">
    <source>
        <dbReference type="ARBA" id="ARBA00022723"/>
    </source>
</evidence>
<reference evidence="9" key="1">
    <citation type="submission" date="2025-08" db="UniProtKB">
        <authorList>
            <consortium name="RefSeq"/>
        </authorList>
    </citation>
    <scope>IDENTIFICATION</scope>
    <source>
        <tissue evidence="9">Gonads</tissue>
    </source>
</reference>
<dbReference type="GeneID" id="106156481"/>
<dbReference type="InterPro" id="IPR028995">
    <property type="entry name" value="Glyco_hydro_57/38_cen_sf"/>
</dbReference>
<protein>
    <recommendedName>
        <fullName evidence="3">alpha-mannosidase</fullName>
        <ecNumber evidence="3">3.2.1.24</ecNumber>
    </recommendedName>
</protein>
<dbReference type="Pfam" id="PF22907">
    <property type="entry name" value="Ams1-like_1st"/>
    <property type="match status" value="1"/>
</dbReference>
<evidence type="ECO:0000256" key="6">
    <source>
        <dbReference type="ARBA" id="ARBA00023295"/>
    </source>
</evidence>
<dbReference type="CDD" id="cd10813">
    <property type="entry name" value="GH38N_AMII_Man2C1"/>
    <property type="match status" value="1"/>
</dbReference>
<evidence type="ECO:0000256" key="1">
    <source>
        <dbReference type="ARBA" id="ARBA00000365"/>
    </source>
</evidence>
<feature type="domain" description="Glycoside hydrolase family 38 central" evidence="7">
    <location>
        <begin position="517"/>
        <end position="600"/>
    </location>
</feature>
<evidence type="ECO:0000313" key="9">
    <source>
        <dbReference type="RefSeq" id="XP_013387198.1"/>
    </source>
</evidence>
<sequence length="1068" mass="122090">MEQYVVKNKRTTLERIDKFISPIYFTDVNLRGRLYPLKTELTGIKHHKVPDCARVPYHVAVNGEYEEGKVGGSYGPTWSTHWFRLDIDIPSEWTGQEVHLIWNSASEAMVWKDGKVLQGLSGEDREYFIITKNLGKSNLRQVYYIEMACNRELGEGQGGLINPPDPKKYFTLSKAHIAVFDRDVYNLLQQFQILYDIVKHLPENSNRGYQALHTANDMINTCDVFDKSTFGNVNSIAQRFFAQKNGDSQHTIYATGHCHIDSAWLWPYAETIRKCARSWSSTVSLMDSYPQLTFACSQAQQFQWVKDNYPDLFERIKHYVKEGRFVPVGGTWVEMDGLIPSGEAFIRQFLYGQHFFQQEFGVHCEEFWLPDTFGYSAQLPQIMKSCGISRFLTQKMSWNLVNKFPHHTFWWEGLDSSKVLAHFPPGDSYHMTGKIEELLKTVNNFLDKGRCNCSMYLFGFGDGGQGPTEDMVESLLRLKDIDGLPKVKMATPGEFFQQVESAESDNLCKWVGELYLELHNGTYTTQAKTKEKNRRCEFLLQNAELSNTLALVLHKKNNVDYNYPSDELERLWKLLLLNQFHDVLPGSSIQMVYKDALKYYHDIETSGKKILVNGLQDLLTQQAKDTNDFVQTAIVFNPLCWQRKEVVVLPPNADDKLKSPARKKAKADISTITQISPPEGKVLALVDVPSMGHAVLPLAMADITPVFIEKKDDQLIYIQNEHLSAAIDPLGRVVYMAAANTEKNVFSKGLGNQIVIFDDVPLFWDAWDVMDYHLETRKCVEEGIQYAMIVEEGPLRASVEVSLKISDHSYLKQVISLDVNCPYMKFSTEVHWHENHKFLKVEFPVAMRAMQVTYELQFGHLQRSTHFNTSWDWARYEVCGHKWADISEHDWGLAILNDSKYGYSARDNVMRLSLLRSPKAPDPKADMGVHYFTYALMPHTGTFQEAGVIQQAYNLNCPLQLHHLKLPSTIDSMASYFSVDNPAVVLETVKKGEEGDDSVIIRMYEAFGSTTTATITTTLPFTEVHVCDSLECIIPRGEVDFYPLVSFDHPDIVVQFTPFKIATLMLMV</sequence>
<dbReference type="InterPro" id="IPR000602">
    <property type="entry name" value="Glyco_hydro_38_N"/>
</dbReference>
<dbReference type="InterPro" id="IPR011013">
    <property type="entry name" value="Gal_mutarotase_sf_dom"/>
</dbReference>
<dbReference type="RefSeq" id="XP_013387198.1">
    <property type="nucleotide sequence ID" value="XM_013531744.1"/>
</dbReference>
<dbReference type="Gene3D" id="3.20.110.10">
    <property type="entry name" value="Glycoside hydrolase 38, N terminal domain"/>
    <property type="match status" value="1"/>
</dbReference>
<dbReference type="GO" id="GO:0046872">
    <property type="term" value="F:metal ion binding"/>
    <property type="evidence" value="ECO:0007669"/>
    <property type="project" value="UniProtKB-KW"/>
</dbReference>
<dbReference type="InterPro" id="IPR037094">
    <property type="entry name" value="Glyco_hydro_38_cen_sf"/>
</dbReference>
<dbReference type="InParanoid" id="A0A1S3HM72"/>
<keyword evidence="4" id="KW-0479">Metal-binding</keyword>
<dbReference type="Pfam" id="PF01074">
    <property type="entry name" value="Glyco_hydro_38N"/>
    <property type="match status" value="1"/>
</dbReference>
<dbReference type="InterPro" id="IPR054723">
    <property type="entry name" value="Ams1-like_N"/>
</dbReference>
<evidence type="ECO:0000256" key="2">
    <source>
        <dbReference type="ARBA" id="ARBA00009792"/>
    </source>
</evidence>
<dbReference type="FunFam" id="2.70.98.30:FF:000001">
    <property type="entry name" value="alpha-mannosidase 2C1 isoform X2"/>
    <property type="match status" value="1"/>
</dbReference>
<dbReference type="Pfam" id="PF09261">
    <property type="entry name" value="Alpha-mann_mid"/>
    <property type="match status" value="1"/>
</dbReference>
<dbReference type="Gene3D" id="1.20.1270.50">
    <property type="entry name" value="Glycoside hydrolase family 38, central domain"/>
    <property type="match status" value="1"/>
</dbReference>
<dbReference type="SUPFAM" id="SSF88713">
    <property type="entry name" value="Glycoside hydrolase/deacetylase"/>
    <property type="match status" value="1"/>
</dbReference>